<evidence type="ECO:0000256" key="5">
    <source>
        <dbReference type="ARBA" id="ARBA00023163"/>
    </source>
</evidence>
<dbReference type="InterPro" id="IPR001867">
    <property type="entry name" value="OmpR/PhoB-type_DNA-bd"/>
</dbReference>
<evidence type="ECO:0000256" key="3">
    <source>
        <dbReference type="ARBA" id="ARBA00023015"/>
    </source>
</evidence>
<evidence type="ECO:0000256" key="6">
    <source>
        <dbReference type="PROSITE-ProRule" id="PRU00169"/>
    </source>
</evidence>
<dbReference type="PROSITE" id="PS50110">
    <property type="entry name" value="RESPONSE_REGULATORY"/>
    <property type="match status" value="1"/>
</dbReference>
<dbReference type="SUPFAM" id="SSF46894">
    <property type="entry name" value="C-terminal effector domain of the bipartite response regulators"/>
    <property type="match status" value="1"/>
</dbReference>
<feature type="domain" description="Response regulatory" evidence="8">
    <location>
        <begin position="4"/>
        <end position="118"/>
    </location>
</feature>
<protein>
    <submittedName>
        <fullName evidence="10">DNA-binding response regulator</fullName>
    </submittedName>
</protein>
<dbReference type="GO" id="GO:0005829">
    <property type="term" value="C:cytosol"/>
    <property type="evidence" value="ECO:0007669"/>
    <property type="project" value="TreeGrafter"/>
</dbReference>
<dbReference type="PANTHER" id="PTHR48111">
    <property type="entry name" value="REGULATOR OF RPOS"/>
    <property type="match status" value="1"/>
</dbReference>
<evidence type="ECO:0000259" key="8">
    <source>
        <dbReference type="PROSITE" id="PS50110"/>
    </source>
</evidence>
<dbReference type="InterPro" id="IPR016032">
    <property type="entry name" value="Sig_transdc_resp-reg_C-effctor"/>
</dbReference>
<accession>A0A3S8RMQ8</accession>
<dbReference type="RefSeq" id="WP_125164410.1">
    <property type="nucleotide sequence ID" value="NZ_CP034234.1"/>
</dbReference>
<dbReference type="PANTHER" id="PTHR48111:SF73">
    <property type="entry name" value="ALKALINE PHOSPHATASE SYNTHESIS TRANSCRIPTIONAL REGULATORY PROTEIN PHOP"/>
    <property type="match status" value="1"/>
</dbReference>
<dbReference type="Pfam" id="PF00486">
    <property type="entry name" value="Trans_reg_C"/>
    <property type="match status" value="1"/>
</dbReference>
<gene>
    <name evidence="10" type="ORF">EEI45_05260</name>
</gene>
<dbReference type="SMART" id="SM00448">
    <property type="entry name" value="REC"/>
    <property type="match status" value="1"/>
</dbReference>
<organism evidence="10 11">
    <name type="scientific">Erysipelothrix piscisicarius</name>
    <dbReference type="NCBI Taxonomy" id="2485784"/>
    <lineage>
        <taxon>Bacteria</taxon>
        <taxon>Bacillati</taxon>
        <taxon>Bacillota</taxon>
        <taxon>Erysipelotrichia</taxon>
        <taxon>Erysipelotrichales</taxon>
        <taxon>Erysipelotrichaceae</taxon>
        <taxon>Erysipelothrix</taxon>
    </lineage>
</organism>
<dbReference type="InterPro" id="IPR036388">
    <property type="entry name" value="WH-like_DNA-bd_sf"/>
</dbReference>
<dbReference type="EMBL" id="CP034234">
    <property type="protein sequence ID" value="AZK44234.1"/>
    <property type="molecule type" value="Genomic_DNA"/>
</dbReference>
<keyword evidence="3" id="KW-0805">Transcription regulation</keyword>
<feature type="modified residue" description="4-aspartylphosphate" evidence="6">
    <location>
        <position position="53"/>
    </location>
</feature>
<sequence>MSKKILIIEDEEGIRRLLRYDLKQMGFDVHSAKDGREGLEMALDGQFDVIIIDWMLPYYDGIELVSRFRGRGLNAVLIMLTAKDEEADILEAFEAGVDDYLSKPFSPRELSARITAHLRRVDMNHELRRIEVGDIVINLDQHTVMVAGENVELTKKEFDLLIYLLQNENIVLTRAQILSEIWHFDYDGDTRIVDVHIFKLRTKLEDSNVKINSLRGVGYVAKRE</sequence>
<dbReference type="CDD" id="cd17574">
    <property type="entry name" value="REC_OmpR"/>
    <property type="match status" value="1"/>
</dbReference>
<dbReference type="Proteomes" id="UP000278804">
    <property type="component" value="Chromosome"/>
</dbReference>
<evidence type="ECO:0000256" key="7">
    <source>
        <dbReference type="PROSITE-ProRule" id="PRU01091"/>
    </source>
</evidence>
<reference evidence="10 11" key="1">
    <citation type="journal article" date="2020" name="Int. J. Syst. Evol. Microbiol.">
        <title>Description of Erysipelothrix piscisicarius sp. nov., an emergent fish pathogen, and assessment of virulence using a tiger barb (Puntigrus tetrazona) infection model.</title>
        <authorList>
            <person name="Pomaranski E.K."/>
            <person name="Griffin M.J."/>
            <person name="Camus A.C."/>
            <person name="Armwood A.R."/>
            <person name="Shelley J."/>
            <person name="Waldbieser G.C."/>
            <person name="LaFrentz B.R."/>
            <person name="Garcia J.C."/>
            <person name="Yanong R."/>
            <person name="Soto E."/>
        </authorList>
    </citation>
    <scope>NUCLEOTIDE SEQUENCE [LARGE SCALE GENOMIC DNA]</scope>
    <source>
        <strain evidence="10 11">15TAL0474</strain>
    </source>
</reference>
<dbReference type="GO" id="GO:0006355">
    <property type="term" value="P:regulation of DNA-templated transcription"/>
    <property type="evidence" value="ECO:0007669"/>
    <property type="project" value="InterPro"/>
</dbReference>
<keyword evidence="5" id="KW-0804">Transcription</keyword>
<keyword evidence="11" id="KW-1185">Reference proteome</keyword>
<dbReference type="GO" id="GO:0000156">
    <property type="term" value="F:phosphorelay response regulator activity"/>
    <property type="evidence" value="ECO:0007669"/>
    <property type="project" value="TreeGrafter"/>
</dbReference>
<dbReference type="KEGG" id="eri:EEI45_05260"/>
<dbReference type="CDD" id="cd00383">
    <property type="entry name" value="trans_reg_C"/>
    <property type="match status" value="1"/>
</dbReference>
<dbReference type="SUPFAM" id="SSF52172">
    <property type="entry name" value="CheY-like"/>
    <property type="match status" value="1"/>
</dbReference>
<evidence type="ECO:0000256" key="2">
    <source>
        <dbReference type="ARBA" id="ARBA00023012"/>
    </source>
</evidence>
<keyword evidence="2" id="KW-0902">Two-component regulatory system</keyword>
<dbReference type="PROSITE" id="PS51755">
    <property type="entry name" value="OMPR_PHOB"/>
    <property type="match status" value="1"/>
</dbReference>
<dbReference type="SMART" id="SM00862">
    <property type="entry name" value="Trans_reg_C"/>
    <property type="match status" value="1"/>
</dbReference>
<keyword evidence="1 6" id="KW-0597">Phosphoprotein</keyword>
<dbReference type="InterPro" id="IPR011006">
    <property type="entry name" value="CheY-like_superfamily"/>
</dbReference>
<dbReference type="AlphaFoldDB" id="A0A3S8RMQ8"/>
<dbReference type="GO" id="GO:0000976">
    <property type="term" value="F:transcription cis-regulatory region binding"/>
    <property type="evidence" value="ECO:0007669"/>
    <property type="project" value="TreeGrafter"/>
</dbReference>
<evidence type="ECO:0000259" key="9">
    <source>
        <dbReference type="PROSITE" id="PS51755"/>
    </source>
</evidence>
<proteinExistence type="predicted"/>
<evidence type="ECO:0000256" key="4">
    <source>
        <dbReference type="ARBA" id="ARBA00023125"/>
    </source>
</evidence>
<dbReference type="Gene3D" id="6.10.250.690">
    <property type="match status" value="1"/>
</dbReference>
<dbReference type="Gene3D" id="1.10.10.10">
    <property type="entry name" value="Winged helix-like DNA-binding domain superfamily/Winged helix DNA-binding domain"/>
    <property type="match status" value="1"/>
</dbReference>
<feature type="domain" description="OmpR/PhoB-type" evidence="9">
    <location>
        <begin position="127"/>
        <end position="223"/>
    </location>
</feature>
<evidence type="ECO:0000313" key="10">
    <source>
        <dbReference type="EMBL" id="AZK44234.1"/>
    </source>
</evidence>
<dbReference type="Gene3D" id="3.40.50.2300">
    <property type="match status" value="1"/>
</dbReference>
<dbReference type="FunFam" id="3.40.50.2300:FF:000001">
    <property type="entry name" value="DNA-binding response regulator PhoB"/>
    <property type="match status" value="1"/>
</dbReference>
<name>A0A3S8RMQ8_9FIRM</name>
<feature type="DNA-binding region" description="OmpR/PhoB-type" evidence="7">
    <location>
        <begin position="127"/>
        <end position="223"/>
    </location>
</feature>
<dbReference type="FunFam" id="1.10.10.10:FF:000018">
    <property type="entry name" value="DNA-binding response regulator ResD"/>
    <property type="match status" value="1"/>
</dbReference>
<keyword evidence="4 7" id="KW-0238">DNA-binding</keyword>
<evidence type="ECO:0000313" key="11">
    <source>
        <dbReference type="Proteomes" id="UP000278804"/>
    </source>
</evidence>
<dbReference type="GO" id="GO:0032993">
    <property type="term" value="C:protein-DNA complex"/>
    <property type="evidence" value="ECO:0007669"/>
    <property type="project" value="TreeGrafter"/>
</dbReference>
<dbReference type="InterPro" id="IPR001789">
    <property type="entry name" value="Sig_transdc_resp-reg_receiver"/>
</dbReference>
<evidence type="ECO:0000256" key="1">
    <source>
        <dbReference type="ARBA" id="ARBA00022553"/>
    </source>
</evidence>
<dbReference type="InterPro" id="IPR039420">
    <property type="entry name" value="WalR-like"/>
</dbReference>
<dbReference type="Pfam" id="PF00072">
    <property type="entry name" value="Response_reg"/>
    <property type="match status" value="1"/>
</dbReference>